<dbReference type="SMART" id="SM00181">
    <property type="entry name" value="EGF"/>
    <property type="match status" value="2"/>
</dbReference>
<dbReference type="Gene3D" id="2.10.25.10">
    <property type="entry name" value="Laminin"/>
    <property type="match status" value="1"/>
</dbReference>
<dbReference type="Pfam" id="PF00008">
    <property type="entry name" value="EGF"/>
    <property type="match status" value="1"/>
</dbReference>
<evidence type="ECO:0000313" key="6">
    <source>
        <dbReference type="Proteomes" id="UP000218231"/>
    </source>
</evidence>
<organism evidence="5 6">
    <name type="scientific">Diploscapter pachys</name>
    <dbReference type="NCBI Taxonomy" id="2018661"/>
    <lineage>
        <taxon>Eukaryota</taxon>
        <taxon>Metazoa</taxon>
        <taxon>Ecdysozoa</taxon>
        <taxon>Nematoda</taxon>
        <taxon>Chromadorea</taxon>
        <taxon>Rhabditida</taxon>
        <taxon>Rhabditina</taxon>
        <taxon>Rhabditomorpha</taxon>
        <taxon>Rhabditoidea</taxon>
        <taxon>Rhabditidae</taxon>
        <taxon>Diploscapter</taxon>
    </lineage>
</organism>
<dbReference type="SUPFAM" id="SSF57196">
    <property type="entry name" value="EGF/Laminin"/>
    <property type="match status" value="1"/>
</dbReference>
<dbReference type="PROSITE" id="PS50026">
    <property type="entry name" value="EGF_3"/>
    <property type="match status" value="1"/>
</dbReference>
<evidence type="ECO:0000256" key="3">
    <source>
        <dbReference type="SAM" id="SignalP"/>
    </source>
</evidence>
<feature type="coiled-coil region" evidence="2">
    <location>
        <begin position="23"/>
        <end position="68"/>
    </location>
</feature>
<keyword evidence="6" id="KW-1185">Reference proteome</keyword>
<dbReference type="AlphaFoldDB" id="A0A2A2KM06"/>
<dbReference type="EMBL" id="LIAE01008246">
    <property type="protein sequence ID" value="PAV74985.1"/>
    <property type="molecule type" value="Genomic_DNA"/>
</dbReference>
<keyword evidence="1" id="KW-1015">Disulfide bond</keyword>
<dbReference type="InterPro" id="IPR000742">
    <property type="entry name" value="EGF"/>
</dbReference>
<feature type="chain" id="PRO_5013507762" description="EGF-like domain-containing protein" evidence="3">
    <location>
        <begin position="20"/>
        <end position="175"/>
    </location>
</feature>
<evidence type="ECO:0000256" key="1">
    <source>
        <dbReference type="PROSITE-ProRule" id="PRU00076"/>
    </source>
</evidence>
<feature type="signal peptide" evidence="3">
    <location>
        <begin position="1"/>
        <end position="19"/>
    </location>
</feature>
<accession>A0A2A2KM06</accession>
<comment type="caution">
    <text evidence="5">The sequence shown here is derived from an EMBL/GenBank/DDBJ whole genome shotgun (WGS) entry which is preliminary data.</text>
</comment>
<evidence type="ECO:0000256" key="2">
    <source>
        <dbReference type="SAM" id="Coils"/>
    </source>
</evidence>
<dbReference type="PROSITE" id="PS00022">
    <property type="entry name" value="EGF_1"/>
    <property type="match status" value="1"/>
</dbReference>
<gene>
    <name evidence="5" type="ORF">WR25_10190</name>
</gene>
<dbReference type="EMBL" id="LIAE01008246">
    <property type="protein sequence ID" value="PAV74983.1"/>
    <property type="molecule type" value="Genomic_DNA"/>
</dbReference>
<dbReference type="OrthoDB" id="10040561at2759"/>
<dbReference type="Proteomes" id="UP000218231">
    <property type="component" value="Unassembled WGS sequence"/>
</dbReference>
<feature type="disulfide bond" evidence="1">
    <location>
        <begin position="101"/>
        <end position="110"/>
    </location>
</feature>
<keyword evidence="1" id="KW-0245">EGF-like domain</keyword>
<dbReference type="STRING" id="2018661.A0A2A2KM06"/>
<protein>
    <recommendedName>
        <fullName evidence="4">EGF-like domain-containing protein</fullName>
    </recommendedName>
</protein>
<reference evidence="5 6" key="1">
    <citation type="journal article" date="2017" name="Curr. Biol.">
        <title>Genome architecture and evolution of a unichromosomal asexual nematode.</title>
        <authorList>
            <person name="Fradin H."/>
            <person name="Zegar C."/>
            <person name="Gutwein M."/>
            <person name="Lucas J."/>
            <person name="Kovtun M."/>
            <person name="Corcoran D."/>
            <person name="Baugh L.R."/>
            <person name="Kiontke K."/>
            <person name="Gunsalus K."/>
            <person name="Fitch D.H."/>
            <person name="Piano F."/>
        </authorList>
    </citation>
    <scope>NUCLEOTIDE SEQUENCE [LARGE SCALE GENOMIC DNA]</scope>
    <source>
        <strain evidence="5">PF1309</strain>
    </source>
</reference>
<dbReference type="PROSITE" id="PS01186">
    <property type="entry name" value="EGF_2"/>
    <property type="match status" value="1"/>
</dbReference>
<evidence type="ECO:0000313" key="5">
    <source>
        <dbReference type="EMBL" id="PAV74985.1"/>
    </source>
</evidence>
<sequence>MTPYLSSFILVLLTSFCLGKELDETIEEQKEVLENRIEEAKNEVNKAIENLNATVEQKKKEVGERKDAIVATVGGTELCSASECNNRGTCLGTKKSFICGCQLGFSGRTCEDMVCDSTRDCNGRGLCIGTTSQLTCLCNLGFTGGIINNDLLKLLTNTVVLIKTLREDIIQSKSI</sequence>
<evidence type="ECO:0000259" key="4">
    <source>
        <dbReference type="PROSITE" id="PS50026"/>
    </source>
</evidence>
<keyword evidence="2" id="KW-0175">Coiled coil</keyword>
<dbReference type="CDD" id="cd00054">
    <property type="entry name" value="EGF_CA"/>
    <property type="match status" value="1"/>
</dbReference>
<keyword evidence="3" id="KW-0732">Signal</keyword>
<name>A0A2A2KM06_9BILA</name>
<feature type="domain" description="EGF-like" evidence="4">
    <location>
        <begin position="75"/>
        <end position="111"/>
    </location>
</feature>
<proteinExistence type="predicted"/>
<comment type="caution">
    <text evidence="1">Lacks conserved residue(s) required for the propagation of feature annotation.</text>
</comment>